<proteinExistence type="predicted"/>
<evidence type="ECO:0000313" key="2">
    <source>
        <dbReference type="Proteomes" id="UP000216361"/>
    </source>
</evidence>
<comment type="caution">
    <text evidence="1">The sequence shown here is derived from an EMBL/GenBank/DDBJ whole genome shotgun (WGS) entry which is preliminary data.</text>
</comment>
<dbReference type="Proteomes" id="UP000216361">
    <property type="component" value="Unassembled WGS sequence"/>
</dbReference>
<name>A0A255XIQ4_9PROT</name>
<protein>
    <submittedName>
        <fullName evidence="1">Uncharacterized protein</fullName>
    </submittedName>
</protein>
<dbReference type="AlphaFoldDB" id="A0A255XIQ4"/>
<sequence>MSAPDIRSGGFAWPPVVTVYSHDQAREAAAAALRHGTGLTLLSADSAADAVGVGWMATLGRLIREEFPTLTVYTILDCGAAGGRAMAALRAEIDAIVFTGGEKSTLALADQADDLGKGLLPDRPESLDFLTLPDDPERCNIAISEWFELTT</sequence>
<dbReference type="OrthoDB" id="9854943at2"/>
<reference evidence="1 2" key="1">
    <citation type="submission" date="2017-07" db="EMBL/GenBank/DDBJ databases">
        <title>Elstera cyanobacteriorum sp. nov., a novel bacterium isolated from cyanobacterial aggregates in a eutrophic lake.</title>
        <authorList>
            <person name="Cai H."/>
        </authorList>
    </citation>
    <scope>NUCLEOTIDE SEQUENCE [LARGE SCALE GENOMIC DNA]</scope>
    <source>
        <strain evidence="1 2">TH019</strain>
    </source>
</reference>
<organism evidence="1 2">
    <name type="scientific">Elstera cyanobacteriorum</name>
    <dbReference type="NCBI Taxonomy" id="2022747"/>
    <lineage>
        <taxon>Bacteria</taxon>
        <taxon>Pseudomonadati</taxon>
        <taxon>Pseudomonadota</taxon>
        <taxon>Alphaproteobacteria</taxon>
        <taxon>Rhodospirillales</taxon>
        <taxon>Rhodospirillaceae</taxon>
        <taxon>Elstera</taxon>
    </lineage>
</organism>
<dbReference type="EMBL" id="NOXS01000035">
    <property type="protein sequence ID" value="OYQ16837.1"/>
    <property type="molecule type" value="Genomic_DNA"/>
</dbReference>
<accession>A0A255XIQ4</accession>
<evidence type="ECO:0000313" key="1">
    <source>
        <dbReference type="EMBL" id="OYQ16837.1"/>
    </source>
</evidence>
<keyword evidence="2" id="KW-1185">Reference proteome</keyword>
<gene>
    <name evidence="1" type="ORF">CHR90_17855</name>
</gene>
<dbReference type="RefSeq" id="WP_094410475.1">
    <property type="nucleotide sequence ID" value="NZ_BMJZ01000003.1"/>
</dbReference>